<keyword evidence="1" id="KW-0472">Membrane</keyword>
<keyword evidence="1" id="KW-0812">Transmembrane</keyword>
<feature type="transmembrane region" description="Helical" evidence="1">
    <location>
        <begin position="12"/>
        <end position="32"/>
    </location>
</feature>
<dbReference type="EMBL" id="JBBNAG010000010">
    <property type="protein sequence ID" value="KAK9100621.1"/>
    <property type="molecule type" value="Genomic_DNA"/>
</dbReference>
<proteinExistence type="predicted"/>
<evidence type="ECO:0000256" key="1">
    <source>
        <dbReference type="SAM" id="Phobius"/>
    </source>
</evidence>
<evidence type="ECO:0000313" key="3">
    <source>
        <dbReference type="Proteomes" id="UP001419268"/>
    </source>
</evidence>
<gene>
    <name evidence="2" type="ORF">Scep_024051</name>
</gene>
<reference evidence="2 3" key="1">
    <citation type="submission" date="2024-01" db="EMBL/GenBank/DDBJ databases">
        <title>Genome assemblies of Stephania.</title>
        <authorList>
            <person name="Yang L."/>
        </authorList>
    </citation>
    <scope>NUCLEOTIDE SEQUENCE [LARGE SCALE GENOMIC DNA]</scope>
    <source>
        <strain evidence="2">JXDWG</strain>
        <tissue evidence="2">Leaf</tissue>
    </source>
</reference>
<dbReference type="AlphaFoldDB" id="A0AAP0HXW7"/>
<name>A0AAP0HXW7_9MAGN</name>
<evidence type="ECO:0000313" key="2">
    <source>
        <dbReference type="EMBL" id="KAK9100621.1"/>
    </source>
</evidence>
<keyword evidence="3" id="KW-1185">Reference proteome</keyword>
<keyword evidence="1" id="KW-1133">Transmembrane helix</keyword>
<comment type="caution">
    <text evidence="2">The sequence shown here is derived from an EMBL/GenBank/DDBJ whole genome shotgun (WGS) entry which is preliminary data.</text>
</comment>
<dbReference type="Proteomes" id="UP001419268">
    <property type="component" value="Unassembled WGS sequence"/>
</dbReference>
<sequence>MVASHADSHRICCFGELLIILFSFTCICIHALKCLNMDCLLDIAANVVVRMGAIFLKDESLIKVFREATY</sequence>
<organism evidence="2 3">
    <name type="scientific">Stephania cephalantha</name>
    <dbReference type="NCBI Taxonomy" id="152367"/>
    <lineage>
        <taxon>Eukaryota</taxon>
        <taxon>Viridiplantae</taxon>
        <taxon>Streptophyta</taxon>
        <taxon>Embryophyta</taxon>
        <taxon>Tracheophyta</taxon>
        <taxon>Spermatophyta</taxon>
        <taxon>Magnoliopsida</taxon>
        <taxon>Ranunculales</taxon>
        <taxon>Menispermaceae</taxon>
        <taxon>Menispermoideae</taxon>
        <taxon>Cissampelideae</taxon>
        <taxon>Stephania</taxon>
    </lineage>
</organism>
<protein>
    <submittedName>
        <fullName evidence="2">Uncharacterized protein</fullName>
    </submittedName>
</protein>
<accession>A0AAP0HXW7</accession>